<evidence type="ECO:0000313" key="1">
    <source>
        <dbReference type="EMBL" id="KAF6239326.1"/>
    </source>
</evidence>
<dbReference type="EMBL" id="JACCJC010000006">
    <property type="protein sequence ID" value="KAF6239326.1"/>
    <property type="molecule type" value="Genomic_DNA"/>
</dbReference>
<evidence type="ECO:0000313" key="2">
    <source>
        <dbReference type="Proteomes" id="UP000578531"/>
    </source>
</evidence>
<name>A0A8H6G2G3_9LECA</name>
<dbReference type="Proteomes" id="UP000578531">
    <property type="component" value="Unassembled WGS sequence"/>
</dbReference>
<dbReference type="RefSeq" id="XP_037168613.1">
    <property type="nucleotide sequence ID" value="XM_037304520.1"/>
</dbReference>
<protein>
    <submittedName>
        <fullName evidence="1">Uncharacterized protein</fullName>
    </submittedName>
</protein>
<dbReference type="GeneID" id="59284260"/>
<accession>A0A8H6G2G3</accession>
<proteinExistence type="predicted"/>
<organism evidence="1 2">
    <name type="scientific">Letharia columbiana</name>
    <dbReference type="NCBI Taxonomy" id="112416"/>
    <lineage>
        <taxon>Eukaryota</taxon>
        <taxon>Fungi</taxon>
        <taxon>Dikarya</taxon>
        <taxon>Ascomycota</taxon>
        <taxon>Pezizomycotina</taxon>
        <taxon>Lecanoromycetes</taxon>
        <taxon>OSLEUM clade</taxon>
        <taxon>Lecanoromycetidae</taxon>
        <taxon>Lecanorales</taxon>
        <taxon>Lecanorineae</taxon>
        <taxon>Parmeliaceae</taxon>
        <taxon>Letharia</taxon>
    </lineage>
</organism>
<dbReference type="OrthoDB" id="5358783at2759"/>
<comment type="caution">
    <text evidence="1">The sequence shown here is derived from an EMBL/GenBank/DDBJ whole genome shotgun (WGS) entry which is preliminary data.</text>
</comment>
<gene>
    <name evidence="1" type="ORF">HO173_002588</name>
</gene>
<keyword evidence="2" id="KW-1185">Reference proteome</keyword>
<sequence>MSSSSANINPTINAIPIGVSLDHPLGDLDELINRVRTLIQTTAPNGISRDDGIDRVLAGSTYDPIVPIFFRCTWPYGSQTRHKLIWMKPSIPEEDFGSEITKNFKFNETGGAVRQMPATFVGCSPFTSGERHYVEARKRLNCEFDKEISPTNQQHIKMLAYTMSGFFELFVEPLQDRAKCFLCRQPCLLRSENRDHISVLVMGQVITCKECTENHEAVEIQRLGRKWSLAVMYSLAQQHVLASSLKYTLNLGTAEYDSL</sequence>
<reference evidence="1 2" key="1">
    <citation type="journal article" date="2020" name="Genomics">
        <title>Complete, high-quality genomes from long-read metagenomic sequencing of two wolf lichen thalli reveals enigmatic genome architecture.</title>
        <authorList>
            <person name="McKenzie S.K."/>
            <person name="Walston R.F."/>
            <person name="Allen J.L."/>
        </authorList>
    </citation>
    <scope>NUCLEOTIDE SEQUENCE [LARGE SCALE GENOMIC DNA]</scope>
    <source>
        <strain evidence="1">WasteWater2</strain>
    </source>
</reference>
<dbReference type="AlphaFoldDB" id="A0A8H6G2G3"/>